<reference evidence="1" key="1">
    <citation type="submission" date="2021-06" db="EMBL/GenBank/DDBJ databases">
        <authorList>
            <person name="Kallberg Y."/>
            <person name="Tangrot J."/>
            <person name="Rosling A."/>
        </authorList>
    </citation>
    <scope>NUCLEOTIDE SEQUENCE</scope>
    <source>
        <strain evidence="1">CL551</strain>
    </source>
</reference>
<keyword evidence="2" id="KW-1185">Reference proteome</keyword>
<organism evidence="1 2">
    <name type="scientific">Acaulospora morrowiae</name>
    <dbReference type="NCBI Taxonomy" id="94023"/>
    <lineage>
        <taxon>Eukaryota</taxon>
        <taxon>Fungi</taxon>
        <taxon>Fungi incertae sedis</taxon>
        <taxon>Mucoromycota</taxon>
        <taxon>Glomeromycotina</taxon>
        <taxon>Glomeromycetes</taxon>
        <taxon>Diversisporales</taxon>
        <taxon>Acaulosporaceae</taxon>
        <taxon>Acaulospora</taxon>
    </lineage>
</organism>
<dbReference type="AlphaFoldDB" id="A0A9N9HII3"/>
<sequence length="41" mass="4608">MEFINIDEDIADKEGTTIKEIANIVRGIDAEEKSKEVSVEK</sequence>
<evidence type="ECO:0000313" key="1">
    <source>
        <dbReference type="EMBL" id="CAG8691088.1"/>
    </source>
</evidence>
<name>A0A9N9HII3_9GLOM</name>
<dbReference type="EMBL" id="CAJVPV010015298">
    <property type="protein sequence ID" value="CAG8691088.1"/>
    <property type="molecule type" value="Genomic_DNA"/>
</dbReference>
<dbReference type="Proteomes" id="UP000789342">
    <property type="component" value="Unassembled WGS sequence"/>
</dbReference>
<evidence type="ECO:0000313" key="2">
    <source>
        <dbReference type="Proteomes" id="UP000789342"/>
    </source>
</evidence>
<protein>
    <submittedName>
        <fullName evidence="1">6764_t:CDS:1</fullName>
    </submittedName>
</protein>
<proteinExistence type="predicted"/>
<accession>A0A9N9HII3</accession>
<gene>
    <name evidence="1" type="ORF">AMORRO_LOCUS11639</name>
</gene>
<feature type="non-terminal residue" evidence="1">
    <location>
        <position position="41"/>
    </location>
</feature>
<comment type="caution">
    <text evidence="1">The sequence shown here is derived from an EMBL/GenBank/DDBJ whole genome shotgun (WGS) entry which is preliminary data.</text>
</comment>